<keyword evidence="2" id="KW-1185">Reference proteome</keyword>
<accession>A0A0C3PJG8</accession>
<evidence type="ECO:0000313" key="2">
    <source>
        <dbReference type="Proteomes" id="UP000054217"/>
    </source>
</evidence>
<reference evidence="1 2" key="1">
    <citation type="submission" date="2014-04" db="EMBL/GenBank/DDBJ databases">
        <authorList>
            <consortium name="DOE Joint Genome Institute"/>
            <person name="Kuo A."/>
            <person name="Kohler A."/>
            <person name="Costa M.D."/>
            <person name="Nagy L.G."/>
            <person name="Floudas D."/>
            <person name="Copeland A."/>
            <person name="Barry K.W."/>
            <person name="Cichocki N."/>
            <person name="Veneault-Fourrey C."/>
            <person name="LaButti K."/>
            <person name="Lindquist E.A."/>
            <person name="Lipzen A."/>
            <person name="Lundell T."/>
            <person name="Morin E."/>
            <person name="Murat C."/>
            <person name="Sun H."/>
            <person name="Tunlid A."/>
            <person name="Henrissat B."/>
            <person name="Grigoriev I.V."/>
            <person name="Hibbett D.S."/>
            <person name="Martin F."/>
            <person name="Nordberg H.P."/>
            <person name="Cantor M.N."/>
            <person name="Hua S.X."/>
        </authorList>
    </citation>
    <scope>NUCLEOTIDE SEQUENCE [LARGE SCALE GENOMIC DNA]</scope>
    <source>
        <strain evidence="1 2">Marx 270</strain>
    </source>
</reference>
<name>A0A0C3PJG8_PISTI</name>
<dbReference type="AlphaFoldDB" id="A0A0C3PJG8"/>
<sequence length="52" mass="5923">MAVYISFDSGTLLGIRVRQSLDPGYSNVNFHRHLFRFGFALSIFLLRSDACI</sequence>
<gene>
    <name evidence="1" type="ORF">M404DRAFT_992581</name>
</gene>
<protein>
    <submittedName>
        <fullName evidence="1">Uncharacterized protein</fullName>
    </submittedName>
</protein>
<dbReference type="InParanoid" id="A0A0C3PJG8"/>
<dbReference type="Proteomes" id="UP000054217">
    <property type="component" value="Unassembled WGS sequence"/>
</dbReference>
<organism evidence="1 2">
    <name type="scientific">Pisolithus tinctorius Marx 270</name>
    <dbReference type="NCBI Taxonomy" id="870435"/>
    <lineage>
        <taxon>Eukaryota</taxon>
        <taxon>Fungi</taxon>
        <taxon>Dikarya</taxon>
        <taxon>Basidiomycota</taxon>
        <taxon>Agaricomycotina</taxon>
        <taxon>Agaricomycetes</taxon>
        <taxon>Agaricomycetidae</taxon>
        <taxon>Boletales</taxon>
        <taxon>Sclerodermatineae</taxon>
        <taxon>Pisolithaceae</taxon>
        <taxon>Pisolithus</taxon>
    </lineage>
</organism>
<proteinExistence type="predicted"/>
<dbReference type="HOGENOM" id="CLU_3088210_0_0_1"/>
<evidence type="ECO:0000313" key="1">
    <source>
        <dbReference type="EMBL" id="KIO14305.1"/>
    </source>
</evidence>
<dbReference type="EMBL" id="KN831945">
    <property type="protein sequence ID" value="KIO14305.1"/>
    <property type="molecule type" value="Genomic_DNA"/>
</dbReference>
<reference evidence="2" key="2">
    <citation type="submission" date="2015-01" db="EMBL/GenBank/DDBJ databases">
        <title>Evolutionary Origins and Diversification of the Mycorrhizal Mutualists.</title>
        <authorList>
            <consortium name="DOE Joint Genome Institute"/>
            <consortium name="Mycorrhizal Genomics Consortium"/>
            <person name="Kohler A."/>
            <person name="Kuo A."/>
            <person name="Nagy L.G."/>
            <person name="Floudas D."/>
            <person name="Copeland A."/>
            <person name="Barry K.W."/>
            <person name="Cichocki N."/>
            <person name="Veneault-Fourrey C."/>
            <person name="LaButti K."/>
            <person name="Lindquist E.A."/>
            <person name="Lipzen A."/>
            <person name="Lundell T."/>
            <person name="Morin E."/>
            <person name="Murat C."/>
            <person name="Riley R."/>
            <person name="Ohm R."/>
            <person name="Sun H."/>
            <person name="Tunlid A."/>
            <person name="Henrissat B."/>
            <person name="Grigoriev I.V."/>
            <person name="Hibbett D.S."/>
            <person name="Martin F."/>
        </authorList>
    </citation>
    <scope>NUCLEOTIDE SEQUENCE [LARGE SCALE GENOMIC DNA]</scope>
    <source>
        <strain evidence="2">Marx 270</strain>
    </source>
</reference>